<evidence type="ECO:0000313" key="1">
    <source>
        <dbReference type="EMBL" id="KAL2717237.1"/>
    </source>
</evidence>
<reference evidence="1 2" key="1">
    <citation type="journal article" date="2024" name="Ann. Entomol. Soc. Am.">
        <title>Genomic analyses of the southern and eastern yellowjacket wasps (Hymenoptera: Vespidae) reveal evolutionary signatures of social life.</title>
        <authorList>
            <person name="Catto M.A."/>
            <person name="Caine P.B."/>
            <person name="Orr S.E."/>
            <person name="Hunt B.G."/>
            <person name="Goodisman M.A.D."/>
        </authorList>
    </citation>
    <scope>NUCLEOTIDE SEQUENCE [LARGE SCALE GENOMIC DNA]</scope>
    <source>
        <strain evidence="1">233</strain>
        <tissue evidence="1">Head and thorax</tissue>
    </source>
</reference>
<gene>
    <name evidence="1" type="ORF">V1478_012937</name>
</gene>
<protein>
    <submittedName>
        <fullName evidence="1">Uncharacterized protein</fullName>
    </submittedName>
</protein>
<organism evidence="1 2">
    <name type="scientific">Vespula squamosa</name>
    <name type="common">Southern yellow jacket</name>
    <name type="synonym">Wasp</name>
    <dbReference type="NCBI Taxonomy" id="30214"/>
    <lineage>
        <taxon>Eukaryota</taxon>
        <taxon>Metazoa</taxon>
        <taxon>Ecdysozoa</taxon>
        <taxon>Arthropoda</taxon>
        <taxon>Hexapoda</taxon>
        <taxon>Insecta</taxon>
        <taxon>Pterygota</taxon>
        <taxon>Neoptera</taxon>
        <taxon>Endopterygota</taxon>
        <taxon>Hymenoptera</taxon>
        <taxon>Apocrita</taxon>
        <taxon>Aculeata</taxon>
        <taxon>Vespoidea</taxon>
        <taxon>Vespidae</taxon>
        <taxon>Vespinae</taxon>
        <taxon>Vespula</taxon>
    </lineage>
</organism>
<dbReference type="EMBL" id="JAUDFV010000153">
    <property type="protein sequence ID" value="KAL2717237.1"/>
    <property type="molecule type" value="Genomic_DNA"/>
</dbReference>
<proteinExistence type="predicted"/>
<evidence type="ECO:0000313" key="2">
    <source>
        <dbReference type="Proteomes" id="UP001607302"/>
    </source>
</evidence>
<sequence>MEQCGSKKGCLVFLFESNGSPERFTEREVVRKNVIEERRKWTDGWRDPVDTNQPGDGLPPMLYFTLRR</sequence>
<name>A0ABD2A9I7_VESSQ</name>
<dbReference type="Proteomes" id="UP001607302">
    <property type="component" value="Unassembled WGS sequence"/>
</dbReference>
<dbReference type="AlphaFoldDB" id="A0ABD2A9I7"/>
<keyword evidence="2" id="KW-1185">Reference proteome</keyword>
<accession>A0ABD2A9I7</accession>
<comment type="caution">
    <text evidence="1">The sequence shown here is derived from an EMBL/GenBank/DDBJ whole genome shotgun (WGS) entry which is preliminary data.</text>
</comment>